<organism evidence="3 4">
    <name type="scientific">Heterodera trifolii</name>
    <dbReference type="NCBI Taxonomy" id="157864"/>
    <lineage>
        <taxon>Eukaryota</taxon>
        <taxon>Metazoa</taxon>
        <taxon>Ecdysozoa</taxon>
        <taxon>Nematoda</taxon>
        <taxon>Chromadorea</taxon>
        <taxon>Rhabditida</taxon>
        <taxon>Tylenchina</taxon>
        <taxon>Tylenchomorpha</taxon>
        <taxon>Tylenchoidea</taxon>
        <taxon>Heteroderidae</taxon>
        <taxon>Heteroderinae</taxon>
        <taxon>Heterodera</taxon>
    </lineage>
</organism>
<feature type="compositionally biased region" description="Polar residues" evidence="1">
    <location>
        <begin position="167"/>
        <end position="186"/>
    </location>
</feature>
<gene>
    <name evidence="3" type="ORF">niasHT_034426</name>
</gene>
<accession>A0ABD2HS44</accession>
<evidence type="ECO:0000313" key="4">
    <source>
        <dbReference type="Proteomes" id="UP001620626"/>
    </source>
</evidence>
<name>A0ABD2HS44_9BILA</name>
<sequence>MPSSTDSPISMSTYNFTNSTNSQQDAAAPSARLRPPHLQCVSMDQLSRLYMLGIALCALFLIGCLFNLLMCCLGRRRTAAETGGGAVLQMPFRTKRGRRHHSSEYIEMVSVGGHSSHTTLTSSLYGGVANEVKNGNASKAQQQQQEFRIETFPSAPHSKQSLNVLSLQNNGPSSMAVQQQHVNQQLTSSSTSGGGGGGGAVGPMFHDSAAHQQQQQQQYPPLLHNAKMCSTFHLPMGGGEQHKQQQMFSPIRASLRPSVLRPLWTGEGLRVLSRLLAMAQPQQQRRDEHAQLP</sequence>
<feature type="transmembrane region" description="Helical" evidence="2">
    <location>
        <begin position="49"/>
        <end position="69"/>
    </location>
</feature>
<comment type="caution">
    <text evidence="3">The sequence shown here is derived from an EMBL/GenBank/DDBJ whole genome shotgun (WGS) entry which is preliminary data.</text>
</comment>
<keyword evidence="2" id="KW-0472">Membrane</keyword>
<keyword evidence="2" id="KW-1133">Transmembrane helix</keyword>
<dbReference type="EMBL" id="JBICBT010001397">
    <property type="protein sequence ID" value="KAL3069196.1"/>
    <property type="molecule type" value="Genomic_DNA"/>
</dbReference>
<proteinExistence type="predicted"/>
<dbReference type="AlphaFoldDB" id="A0ABD2HS44"/>
<evidence type="ECO:0000256" key="2">
    <source>
        <dbReference type="SAM" id="Phobius"/>
    </source>
</evidence>
<keyword evidence="4" id="KW-1185">Reference proteome</keyword>
<protein>
    <submittedName>
        <fullName evidence="3">Uncharacterized protein</fullName>
    </submittedName>
</protein>
<feature type="region of interest" description="Disordered" evidence="1">
    <location>
        <begin position="167"/>
        <end position="217"/>
    </location>
</feature>
<evidence type="ECO:0000313" key="3">
    <source>
        <dbReference type="EMBL" id="KAL3069196.1"/>
    </source>
</evidence>
<evidence type="ECO:0000256" key="1">
    <source>
        <dbReference type="SAM" id="MobiDB-lite"/>
    </source>
</evidence>
<feature type="compositionally biased region" description="Gly residues" evidence="1">
    <location>
        <begin position="192"/>
        <end position="201"/>
    </location>
</feature>
<dbReference type="Proteomes" id="UP001620626">
    <property type="component" value="Unassembled WGS sequence"/>
</dbReference>
<keyword evidence="2" id="KW-0812">Transmembrane</keyword>
<reference evidence="3 4" key="1">
    <citation type="submission" date="2024-10" db="EMBL/GenBank/DDBJ databases">
        <authorList>
            <person name="Kim D."/>
        </authorList>
    </citation>
    <scope>NUCLEOTIDE SEQUENCE [LARGE SCALE GENOMIC DNA]</scope>
    <source>
        <strain evidence="3">BH-2024</strain>
    </source>
</reference>